<dbReference type="Proteomes" id="UP000828390">
    <property type="component" value="Unassembled WGS sequence"/>
</dbReference>
<organism evidence="1 2">
    <name type="scientific">Dreissena polymorpha</name>
    <name type="common">Zebra mussel</name>
    <name type="synonym">Mytilus polymorpha</name>
    <dbReference type="NCBI Taxonomy" id="45954"/>
    <lineage>
        <taxon>Eukaryota</taxon>
        <taxon>Metazoa</taxon>
        <taxon>Spiralia</taxon>
        <taxon>Lophotrochozoa</taxon>
        <taxon>Mollusca</taxon>
        <taxon>Bivalvia</taxon>
        <taxon>Autobranchia</taxon>
        <taxon>Heteroconchia</taxon>
        <taxon>Euheterodonta</taxon>
        <taxon>Imparidentia</taxon>
        <taxon>Neoheterodontei</taxon>
        <taxon>Myida</taxon>
        <taxon>Dreissenoidea</taxon>
        <taxon>Dreissenidae</taxon>
        <taxon>Dreissena</taxon>
    </lineage>
</organism>
<dbReference type="Gene3D" id="3.80.10.10">
    <property type="entry name" value="Ribonuclease Inhibitor"/>
    <property type="match status" value="1"/>
</dbReference>
<dbReference type="EMBL" id="JAIWYP010000012">
    <property type="protein sequence ID" value="KAH3727650.1"/>
    <property type="molecule type" value="Genomic_DNA"/>
</dbReference>
<accession>A0A9D4CLM6</accession>
<comment type="caution">
    <text evidence="1">The sequence shown here is derived from an EMBL/GenBank/DDBJ whole genome shotgun (WGS) entry which is preliminary data.</text>
</comment>
<reference evidence="1" key="2">
    <citation type="submission" date="2020-11" db="EMBL/GenBank/DDBJ databases">
        <authorList>
            <person name="McCartney M.A."/>
            <person name="Auch B."/>
            <person name="Kono T."/>
            <person name="Mallez S."/>
            <person name="Becker A."/>
            <person name="Gohl D.M."/>
            <person name="Silverstein K.A.T."/>
            <person name="Koren S."/>
            <person name="Bechman K.B."/>
            <person name="Herman A."/>
            <person name="Abrahante J.E."/>
            <person name="Garbe J."/>
        </authorList>
    </citation>
    <scope>NUCLEOTIDE SEQUENCE</scope>
    <source>
        <strain evidence="1">Duluth1</strain>
        <tissue evidence="1">Whole animal</tissue>
    </source>
</reference>
<evidence type="ECO:0000313" key="1">
    <source>
        <dbReference type="EMBL" id="KAH3727650.1"/>
    </source>
</evidence>
<proteinExistence type="predicted"/>
<reference evidence="1" key="1">
    <citation type="journal article" date="2019" name="bioRxiv">
        <title>The Genome of the Zebra Mussel, Dreissena polymorpha: A Resource for Invasive Species Research.</title>
        <authorList>
            <person name="McCartney M.A."/>
            <person name="Auch B."/>
            <person name="Kono T."/>
            <person name="Mallez S."/>
            <person name="Zhang Y."/>
            <person name="Obille A."/>
            <person name="Becker A."/>
            <person name="Abrahante J.E."/>
            <person name="Garbe J."/>
            <person name="Badalamenti J.P."/>
            <person name="Herman A."/>
            <person name="Mangelson H."/>
            <person name="Liachko I."/>
            <person name="Sullivan S."/>
            <person name="Sone E.D."/>
            <person name="Koren S."/>
            <person name="Silverstein K.A.T."/>
            <person name="Beckman K.B."/>
            <person name="Gohl D.M."/>
        </authorList>
    </citation>
    <scope>NUCLEOTIDE SEQUENCE</scope>
    <source>
        <strain evidence="1">Duluth1</strain>
        <tissue evidence="1">Whole animal</tissue>
    </source>
</reference>
<gene>
    <name evidence="1" type="ORF">DPMN_053589</name>
</gene>
<protein>
    <submittedName>
        <fullName evidence="1">Uncharacterized protein</fullName>
    </submittedName>
</protein>
<keyword evidence="2" id="KW-1185">Reference proteome</keyword>
<sequence>MIANFCGQRLETLKINFLTDVTEQSVIKLAKHCRRLTSVHMYGCTSVRNVDKIMEERPTFTLEM</sequence>
<dbReference type="AlphaFoldDB" id="A0A9D4CLM6"/>
<dbReference type="InterPro" id="IPR032675">
    <property type="entry name" value="LRR_dom_sf"/>
</dbReference>
<evidence type="ECO:0000313" key="2">
    <source>
        <dbReference type="Proteomes" id="UP000828390"/>
    </source>
</evidence>
<name>A0A9D4CLM6_DREPO</name>